<accession>A0AB38UZD5</accession>
<dbReference type="PANTHER" id="PTHR43546:SF3">
    <property type="entry name" value="UPF0173 METAL-DEPENDENT HYDROLASE MJ1163"/>
    <property type="match status" value="1"/>
</dbReference>
<dbReference type="Proteomes" id="UP000271464">
    <property type="component" value="Unassembled WGS sequence"/>
</dbReference>
<dbReference type="SMART" id="SM00849">
    <property type="entry name" value="Lactamase_B"/>
    <property type="match status" value="1"/>
</dbReference>
<evidence type="ECO:0000313" key="6">
    <source>
        <dbReference type="Proteomes" id="UP000279331"/>
    </source>
</evidence>
<dbReference type="Proteomes" id="UP000279331">
    <property type="component" value="Unassembled WGS sequence"/>
</dbReference>
<dbReference type="EMBL" id="UPHM01000130">
    <property type="protein sequence ID" value="VAZ99981.1"/>
    <property type="molecule type" value="Genomic_DNA"/>
</dbReference>
<comment type="caution">
    <text evidence="3">The sequence shown here is derived from an EMBL/GenBank/DDBJ whole genome shotgun (WGS) entry which is preliminary data.</text>
</comment>
<feature type="region of interest" description="Disordered" evidence="1">
    <location>
        <begin position="1"/>
        <end position="42"/>
    </location>
</feature>
<dbReference type="EC" id="3.1.2.6" evidence="3"/>
<dbReference type="Pfam" id="PF13483">
    <property type="entry name" value="Lactamase_B_3"/>
    <property type="match status" value="1"/>
</dbReference>
<name>A0AB38UZD5_9MYCO</name>
<dbReference type="GO" id="GO:0004416">
    <property type="term" value="F:hydroxyacylglutathione hydrolase activity"/>
    <property type="evidence" value="ECO:0007669"/>
    <property type="project" value="UniProtKB-EC"/>
</dbReference>
<dbReference type="EMBL" id="UPHL01000138">
    <property type="protein sequence ID" value="VAZ85951.1"/>
    <property type="molecule type" value="Genomic_DNA"/>
</dbReference>
<dbReference type="InterPro" id="IPR001279">
    <property type="entry name" value="Metallo-B-lactamas"/>
</dbReference>
<evidence type="ECO:0000313" key="3">
    <source>
        <dbReference type="EMBL" id="VAZ85951.1"/>
    </source>
</evidence>
<keyword evidence="3" id="KW-0378">Hydrolase</keyword>
<dbReference type="PANTHER" id="PTHR43546">
    <property type="entry name" value="UPF0173 METAL-DEPENDENT HYDROLASE MJ1163-RELATED"/>
    <property type="match status" value="1"/>
</dbReference>
<dbReference type="AlphaFoldDB" id="A0AB38UZD5"/>
<keyword evidence="5" id="KW-1185">Reference proteome</keyword>
<proteinExistence type="predicted"/>
<organism evidence="3 6">
    <name type="scientific">Mycobacterium persicum</name>
    <dbReference type="NCBI Taxonomy" id="1487726"/>
    <lineage>
        <taxon>Bacteria</taxon>
        <taxon>Bacillati</taxon>
        <taxon>Actinomycetota</taxon>
        <taxon>Actinomycetes</taxon>
        <taxon>Mycobacteriales</taxon>
        <taxon>Mycobacteriaceae</taxon>
        <taxon>Mycobacterium</taxon>
    </lineage>
</organism>
<evidence type="ECO:0000313" key="5">
    <source>
        <dbReference type="Proteomes" id="UP000271464"/>
    </source>
</evidence>
<evidence type="ECO:0000259" key="2">
    <source>
        <dbReference type="SMART" id="SM00849"/>
    </source>
</evidence>
<protein>
    <submittedName>
        <fullName evidence="3">Hydroxyacylglutathione hydrolase</fullName>
        <ecNumber evidence="3">3.1.2.6</ecNumber>
    </submittedName>
</protein>
<dbReference type="SUPFAM" id="SSF56281">
    <property type="entry name" value="Metallo-hydrolase/oxidoreductase"/>
    <property type="match status" value="1"/>
</dbReference>
<dbReference type="InterPro" id="IPR050114">
    <property type="entry name" value="UPF0173_UPF0282_UlaG_hydrolase"/>
</dbReference>
<reference evidence="5 6" key="1">
    <citation type="submission" date="2018-09" db="EMBL/GenBank/DDBJ databases">
        <authorList>
            <person name="Tagini F."/>
        </authorList>
    </citation>
    <scope>NUCLEOTIDE SEQUENCE [LARGE SCALE GENOMIC DNA]</scope>
    <source>
        <strain evidence="4 5">MK4</strain>
        <strain evidence="3 6">MK42</strain>
    </source>
</reference>
<dbReference type="InterPro" id="IPR036866">
    <property type="entry name" value="RibonucZ/Hydroxyglut_hydro"/>
</dbReference>
<feature type="domain" description="Metallo-beta-lactamase" evidence="2">
    <location>
        <begin position="56"/>
        <end position="226"/>
    </location>
</feature>
<dbReference type="Gene3D" id="3.60.15.10">
    <property type="entry name" value="Ribonuclease Z/Hydroxyacylglutathione hydrolase-like"/>
    <property type="match status" value="1"/>
</dbReference>
<evidence type="ECO:0000256" key="1">
    <source>
        <dbReference type="SAM" id="MobiDB-lite"/>
    </source>
</evidence>
<gene>
    <name evidence="3" type="primary">gloB_1</name>
    <name evidence="3" type="ORF">LAUMK42_04793</name>
    <name evidence="4" type="ORF">LAUMK4_04807</name>
</gene>
<sequence length="261" mass="27852">MQQTNCARPNPGSAPVASRPPLAVPVRLRRKTSSGDAHRYGPRRGTIVDMQLTHFGHSCLLAEFGRTSVLFDPGTFAHGFEGITGLAAILITHQHPDHVDAARLPALLEGNPDAALYADPQTAAQLGAPCRAVHVGDELVVGGLTIRAVGGRHAVIHPEIPVVENISYLVDDGDRRAALMHPGDALFVPDEPVDVLATPAAAPWMKISEAVDYLRAVAPARAVPIHQGIIAPDARGIYYGRLTEMTDTDFQVLPEENAVAF</sequence>
<evidence type="ECO:0000313" key="4">
    <source>
        <dbReference type="EMBL" id="VAZ99981.1"/>
    </source>
</evidence>